<gene>
    <name evidence="1" type="ORF">K461DRAFT_293218</name>
</gene>
<keyword evidence="2" id="KW-1185">Reference proteome</keyword>
<dbReference type="PANTHER" id="PTHR37845:SF1">
    <property type="entry name" value="SEQUENCE ORPHAN"/>
    <property type="match status" value="1"/>
</dbReference>
<dbReference type="AlphaFoldDB" id="A0A9P4J1D9"/>
<sequence length="286" mass="31099">MADSNRQLSDQSPLLASHNNHKSYGGYSTLWASIANDALSALAAGMTVAPAVSIIDRAVVESVSGRNTMMRSVSNSLWSLFTRPHRFITSRPFGVMLLLYGTTYFVANTVDTASALYHNQPPSTTTAGVAKFLGPTSVNLGLSLYKDTQYARMFGQSLGSSLPRTLSRTTYAIFVTRDCMTLFASFNLPALIAPNIPNSWEGYVSKAAMAQIASPMLMQIAGAPLHLLGLDLYNRSGKVSAGDRWRKVREAWPRTALARMARVLPAFGIGGIVNTNLRTNLMKRLE</sequence>
<reference evidence="1" key="1">
    <citation type="journal article" date="2020" name="Stud. Mycol.">
        <title>101 Dothideomycetes genomes: a test case for predicting lifestyles and emergence of pathogens.</title>
        <authorList>
            <person name="Haridas S."/>
            <person name="Albert R."/>
            <person name="Binder M."/>
            <person name="Bloem J."/>
            <person name="Labutti K."/>
            <person name="Salamov A."/>
            <person name="Andreopoulos B."/>
            <person name="Baker S."/>
            <person name="Barry K."/>
            <person name="Bills G."/>
            <person name="Bluhm B."/>
            <person name="Cannon C."/>
            <person name="Castanera R."/>
            <person name="Culley D."/>
            <person name="Daum C."/>
            <person name="Ezra D."/>
            <person name="Gonzalez J."/>
            <person name="Henrissat B."/>
            <person name="Kuo A."/>
            <person name="Liang C."/>
            <person name="Lipzen A."/>
            <person name="Lutzoni F."/>
            <person name="Magnuson J."/>
            <person name="Mondo S."/>
            <person name="Nolan M."/>
            <person name="Ohm R."/>
            <person name="Pangilinan J."/>
            <person name="Park H.-J."/>
            <person name="Ramirez L."/>
            <person name="Alfaro M."/>
            <person name="Sun H."/>
            <person name="Tritt A."/>
            <person name="Yoshinaga Y."/>
            <person name="Zwiers L.-H."/>
            <person name="Turgeon B."/>
            <person name="Goodwin S."/>
            <person name="Spatafora J."/>
            <person name="Crous P."/>
            <person name="Grigoriev I."/>
        </authorList>
    </citation>
    <scope>NUCLEOTIDE SEQUENCE</scope>
    <source>
        <strain evidence="1">CBS 260.36</strain>
    </source>
</reference>
<evidence type="ECO:0000313" key="2">
    <source>
        <dbReference type="Proteomes" id="UP000799439"/>
    </source>
</evidence>
<dbReference type="InterPro" id="IPR038781">
    <property type="entry name" value="C365.16-ike"/>
</dbReference>
<dbReference type="EMBL" id="ML996085">
    <property type="protein sequence ID" value="KAF2152904.1"/>
    <property type="molecule type" value="Genomic_DNA"/>
</dbReference>
<dbReference type="OrthoDB" id="275936at2759"/>
<comment type="caution">
    <text evidence="1">The sequence shown here is derived from an EMBL/GenBank/DDBJ whole genome shotgun (WGS) entry which is preliminary data.</text>
</comment>
<evidence type="ECO:0008006" key="3">
    <source>
        <dbReference type="Google" id="ProtNLM"/>
    </source>
</evidence>
<accession>A0A9P4J1D9</accession>
<proteinExistence type="predicted"/>
<dbReference type="Proteomes" id="UP000799439">
    <property type="component" value="Unassembled WGS sequence"/>
</dbReference>
<evidence type="ECO:0000313" key="1">
    <source>
        <dbReference type="EMBL" id="KAF2152904.1"/>
    </source>
</evidence>
<dbReference type="PANTHER" id="PTHR37845">
    <property type="entry name" value="SEQUENCE ORPHAN"/>
    <property type="match status" value="1"/>
</dbReference>
<name>A0A9P4J1D9_9PEZI</name>
<dbReference type="GO" id="GO:0005739">
    <property type="term" value="C:mitochondrion"/>
    <property type="evidence" value="ECO:0007669"/>
    <property type="project" value="TreeGrafter"/>
</dbReference>
<organism evidence="1 2">
    <name type="scientific">Myriangium duriaei CBS 260.36</name>
    <dbReference type="NCBI Taxonomy" id="1168546"/>
    <lineage>
        <taxon>Eukaryota</taxon>
        <taxon>Fungi</taxon>
        <taxon>Dikarya</taxon>
        <taxon>Ascomycota</taxon>
        <taxon>Pezizomycotina</taxon>
        <taxon>Dothideomycetes</taxon>
        <taxon>Dothideomycetidae</taxon>
        <taxon>Myriangiales</taxon>
        <taxon>Myriangiaceae</taxon>
        <taxon>Myriangium</taxon>
    </lineage>
</organism>
<protein>
    <recommendedName>
        <fullName evidence="3">Sequence orphan</fullName>
    </recommendedName>
</protein>